<reference evidence="1" key="2">
    <citation type="submission" date="2021-04" db="EMBL/GenBank/DDBJ databases">
        <authorList>
            <person name="Gilroy R."/>
        </authorList>
    </citation>
    <scope>NUCLEOTIDE SEQUENCE</scope>
    <source>
        <strain evidence="1">CHK178-16964</strain>
    </source>
</reference>
<dbReference type="InterPro" id="IPR012349">
    <property type="entry name" value="Split_barrel_FMN-bd"/>
</dbReference>
<name>A0A9D2HGQ2_9FIRM</name>
<reference evidence="1" key="1">
    <citation type="journal article" date="2021" name="PeerJ">
        <title>Extensive microbial diversity within the chicken gut microbiome revealed by metagenomics and culture.</title>
        <authorList>
            <person name="Gilroy R."/>
            <person name="Ravi A."/>
            <person name="Getino M."/>
            <person name="Pursley I."/>
            <person name="Horton D.L."/>
            <person name="Alikhan N.F."/>
            <person name="Baker D."/>
            <person name="Gharbi K."/>
            <person name="Hall N."/>
            <person name="Watson M."/>
            <person name="Adriaenssens E.M."/>
            <person name="Foster-Nyarko E."/>
            <person name="Jarju S."/>
            <person name="Secka A."/>
            <person name="Antonio M."/>
            <person name="Oren A."/>
            <person name="Chaudhuri R.R."/>
            <person name="La Ragione R."/>
            <person name="Hildebrand F."/>
            <person name="Pallen M.J."/>
        </authorList>
    </citation>
    <scope>NUCLEOTIDE SEQUENCE</scope>
    <source>
        <strain evidence="1">CHK178-16964</strain>
    </source>
</reference>
<dbReference type="PANTHER" id="PTHR34071:SF2">
    <property type="entry name" value="FLAVIN-NUCLEOTIDE-BINDING PROTEIN"/>
    <property type="match status" value="1"/>
</dbReference>
<protein>
    <submittedName>
        <fullName evidence="1">Pyridoxamine 5'-phosphate oxidase family protein</fullName>
    </submittedName>
</protein>
<organism evidence="1 2">
    <name type="scientific">Candidatus Lachnoclostridium stercoravium</name>
    <dbReference type="NCBI Taxonomy" id="2838633"/>
    <lineage>
        <taxon>Bacteria</taxon>
        <taxon>Bacillati</taxon>
        <taxon>Bacillota</taxon>
        <taxon>Clostridia</taxon>
        <taxon>Lachnospirales</taxon>
        <taxon>Lachnospiraceae</taxon>
    </lineage>
</organism>
<dbReference type="SUPFAM" id="SSF50475">
    <property type="entry name" value="FMN-binding split barrel"/>
    <property type="match status" value="1"/>
</dbReference>
<comment type="caution">
    <text evidence="1">The sequence shown here is derived from an EMBL/GenBank/DDBJ whole genome shotgun (WGS) entry which is preliminary data.</text>
</comment>
<evidence type="ECO:0000313" key="1">
    <source>
        <dbReference type="EMBL" id="HJA71061.1"/>
    </source>
</evidence>
<dbReference type="Pfam" id="PF12900">
    <property type="entry name" value="Pyridox_ox_2"/>
    <property type="match status" value="1"/>
</dbReference>
<dbReference type="EMBL" id="DWZA01000051">
    <property type="protein sequence ID" value="HJA71061.1"/>
    <property type="molecule type" value="Genomic_DNA"/>
</dbReference>
<dbReference type="Gene3D" id="2.30.110.10">
    <property type="entry name" value="Electron Transport, Fmn-binding Protein, Chain A"/>
    <property type="match status" value="1"/>
</dbReference>
<evidence type="ECO:0000313" key="2">
    <source>
        <dbReference type="Proteomes" id="UP000823900"/>
    </source>
</evidence>
<dbReference type="Proteomes" id="UP000823900">
    <property type="component" value="Unassembled WGS sequence"/>
</dbReference>
<dbReference type="InterPro" id="IPR024747">
    <property type="entry name" value="Pyridox_Oxase-rel"/>
</dbReference>
<gene>
    <name evidence="1" type="ORF">IAA07_05690</name>
</gene>
<dbReference type="AlphaFoldDB" id="A0A9D2HGQ2"/>
<proteinExistence type="predicted"/>
<sequence>MAHMRLAKREITDGKELRSVIEKCTVLRIGGRDEEGMFIVPVNYGYEWEEKDGDISLKFYIHSAKEGRKARAFRKDPQVAVELDREGGVIEGSYTCSYSFAYESIMGTGTIRLLEKTEDKRRGLRFLMEHMAPGSPIEFRDEMIEAVDVYEIDVAEFKGKKREKKK</sequence>
<dbReference type="PANTHER" id="PTHR34071">
    <property type="entry name" value="5-NITROIMIDAZOLE ANTIBIOTICS RESISTANCE PROTEIN, NIMA-FAMILY-RELATED PROTEIN-RELATED"/>
    <property type="match status" value="1"/>
</dbReference>
<accession>A0A9D2HGQ2</accession>